<dbReference type="Proteomes" id="UP000013015">
    <property type="component" value="Unassembled WGS sequence"/>
</dbReference>
<dbReference type="Pfam" id="PF01475">
    <property type="entry name" value="FUR"/>
    <property type="match status" value="1"/>
</dbReference>
<feature type="binding site" evidence="11">
    <location>
        <position position="142"/>
    </location>
    <ligand>
        <name>Zn(2+)</name>
        <dbReference type="ChEBI" id="CHEBI:29105"/>
    </ligand>
</feature>
<comment type="cofactor">
    <cofactor evidence="12">
        <name>Mn(2+)</name>
        <dbReference type="ChEBI" id="CHEBI:29035"/>
    </cofactor>
    <cofactor evidence="12">
        <name>Fe(2+)</name>
        <dbReference type="ChEBI" id="CHEBI:29033"/>
    </cofactor>
    <text evidence="12">Binds 1 Mn(2+) or Fe(2+) ion per subunit.</text>
</comment>
<keyword evidence="7 11" id="KW-0862">Zinc</keyword>
<dbReference type="GO" id="GO:0008270">
    <property type="term" value="F:zinc ion binding"/>
    <property type="evidence" value="ECO:0007669"/>
    <property type="project" value="TreeGrafter"/>
</dbReference>
<dbReference type="InterPro" id="IPR002481">
    <property type="entry name" value="FUR"/>
</dbReference>
<proteinExistence type="inferred from homology"/>
<dbReference type="CDD" id="cd07153">
    <property type="entry name" value="Fur_like"/>
    <property type="match status" value="1"/>
</dbReference>
<keyword evidence="4" id="KW-0963">Cytoplasm</keyword>
<evidence type="ECO:0000256" key="2">
    <source>
        <dbReference type="ARBA" id="ARBA00007957"/>
    </source>
</evidence>
<dbReference type="GO" id="GO:1900376">
    <property type="term" value="P:regulation of secondary metabolite biosynthetic process"/>
    <property type="evidence" value="ECO:0007669"/>
    <property type="project" value="TreeGrafter"/>
</dbReference>
<comment type="caution">
    <text evidence="13">The sequence shown here is derived from an EMBL/GenBank/DDBJ whole genome shotgun (WGS) entry which is preliminary data.</text>
</comment>
<comment type="subunit">
    <text evidence="3">Homodimer.</text>
</comment>
<comment type="cofactor">
    <cofactor evidence="11">
        <name>Zn(2+)</name>
        <dbReference type="ChEBI" id="CHEBI:29105"/>
    </cofactor>
    <text evidence="11">Binds 1 zinc ion per subunit.</text>
</comment>
<feature type="binding site" evidence="12">
    <location>
        <position position="93"/>
    </location>
    <ligand>
        <name>Fe cation</name>
        <dbReference type="ChEBI" id="CHEBI:24875"/>
    </ligand>
</feature>
<keyword evidence="6 11" id="KW-0479">Metal-binding</keyword>
<evidence type="ECO:0000256" key="7">
    <source>
        <dbReference type="ARBA" id="ARBA00022833"/>
    </source>
</evidence>
<dbReference type="SUPFAM" id="SSF46785">
    <property type="entry name" value="Winged helix' DNA-binding domain"/>
    <property type="match status" value="1"/>
</dbReference>
<dbReference type="PANTHER" id="PTHR33202">
    <property type="entry name" value="ZINC UPTAKE REGULATION PROTEIN"/>
    <property type="match status" value="1"/>
</dbReference>
<evidence type="ECO:0000256" key="1">
    <source>
        <dbReference type="ARBA" id="ARBA00004496"/>
    </source>
</evidence>
<evidence type="ECO:0000256" key="8">
    <source>
        <dbReference type="ARBA" id="ARBA00023015"/>
    </source>
</evidence>
<evidence type="ECO:0000313" key="13">
    <source>
        <dbReference type="EMBL" id="ENO18892.1"/>
    </source>
</evidence>
<evidence type="ECO:0000313" key="14">
    <source>
        <dbReference type="Proteomes" id="UP000013015"/>
    </source>
</evidence>
<protein>
    <submittedName>
        <fullName evidence="13">Ferric uptake regulation protein</fullName>
    </submittedName>
</protein>
<dbReference type="eggNOG" id="COG0735">
    <property type="taxonomic scope" value="Bacteria"/>
</dbReference>
<organism evidence="13 14">
    <name type="scientific">Schaalia cardiffensis F0333</name>
    <dbReference type="NCBI Taxonomy" id="888050"/>
    <lineage>
        <taxon>Bacteria</taxon>
        <taxon>Bacillati</taxon>
        <taxon>Actinomycetota</taxon>
        <taxon>Actinomycetes</taxon>
        <taxon>Actinomycetales</taxon>
        <taxon>Actinomycetaceae</taxon>
        <taxon>Schaalia</taxon>
    </lineage>
</organism>
<evidence type="ECO:0000256" key="3">
    <source>
        <dbReference type="ARBA" id="ARBA00011738"/>
    </source>
</evidence>
<gene>
    <name evidence="13" type="primary">fur</name>
    <name evidence="13" type="ORF">HMPREF9004_0227</name>
</gene>
<dbReference type="GO" id="GO:0003700">
    <property type="term" value="F:DNA-binding transcription factor activity"/>
    <property type="evidence" value="ECO:0007669"/>
    <property type="project" value="InterPro"/>
</dbReference>
<keyword evidence="9" id="KW-0238">DNA-binding</keyword>
<dbReference type="InterPro" id="IPR036388">
    <property type="entry name" value="WH-like_DNA-bd_sf"/>
</dbReference>
<dbReference type="Gene3D" id="3.30.1490.190">
    <property type="match status" value="1"/>
</dbReference>
<comment type="similarity">
    <text evidence="2">Belongs to the Fur family.</text>
</comment>
<keyword evidence="12" id="KW-0408">Iron</keyword>
<feature type="binding site" evidence="12">
    <location>
        <position position="131"/>
    </location>
    <ligand>
        <name>Fe cation</name>
        <dbReference type="ChEBI" id="CHEBI:24875"/>
    </ligand>
</feature>
<dbReference type="AlphaFoldDB" id="N6X689"/>
<dbReference type="InterPro" id="IPR036390">
    <property type="entry name" value="WH_DNA-bd_sf"/>
</dbReference>
<feature type="binding site" evidence="11">
    <location>
        <position position="99"/>
    </location>
    <ligand>
        <name>Zn(2+)</name>
        <dbReference type="ChEBI" id="CHEBI:29105"/>
    </ligand>
</feature>
<dbReference type="STRING" id="888050.HMPREF9004_0227"/>
<sequence>MSRAGYAPCGEEEKGYLMQRMTKQLQAVFAELSRVNDFRSAQQIFEDIQSQGQRVGLATVYRNLQSLADEGTVDVLRSAEGESLFRHCKSTEHHHHLVCRNCGAAAEIAQHEIESWVSEVAAAHGYTDVSHSMELFGLCSKCTRSAE</sequence>
<keyword evidence="10" id="KW-0804">Transcription</keyword>
<dbReference type="PANTHER" id="PTHR33202:SF2">
    <property type="entry name" value="FERRIC UPTAKE REGULATION PROTEIN"/>
    <property type="match status" value="1"/>
</dbReference>
<reference evidence="13 14" key="1">
    <citation type="submission" date="2013-03" db="EMBL/GenBank/DDBJ databases">
        <title>Reference genome for the Human Microbiome Project.</title>
        <authorList>
            <person name="Aqrawi P."/>
            <person name="Ayvaz T."/>
            <person name="Bess C."/>
            <person name="Blankenburg K."/>
            <person name="Coyle M."/>
            <person name="Deng J."/>
            <person name="Forbes L."/>
            <person name="Fowler G."/>
            <person name="Francisco L."/>
            <person name="Fu Q."/>
            <person name="Gibbs R."/>
            <person name="Gross S."/>
            <person name="Gubbala S."/>
            <person name="Hale W."/>
            <person name="Hemphill L."/>
            <person name="Highlander S."/>
            <person name="Hirani K."/>
            <person name="Jackson L."/>
            <person name="Jakkamsetti A."/>
            <person name="Javaid M."/>
            <person name="Jayaseelan J.C."/>
            <person name="Jiang H."/>
            <person name="Joshi V."/>
            <person name="Korchina V."/>
            <person name="Kovar C."/>
            <person name="Lara F."/>
            <person name="Lee S."/>
            <person name="Liu Y."/>
            <person name="Mata R."/>
            <person name="Mathew T."/>
            <person name="Munidasa M."/>
            <person name="Muzny D."/>
            <person name="Nazareth L."/>
            <person name="Ngo R."/>
            <person name="Nguyen L."/>
            <person name="Nguyen N."/>
            <person name="Okwuonu G."/>
            <person name="Ongeri F."/>
            <person name="Palculict T."/>
            <person name="Patil S."/>
            <person name="Petrosino J."/>
            <person name="Pham C."/>
            <person name="Pham P."/>
            <person name="Pu L.-L."/>
            <person name="Qin X."/>
            <person name="Qu J."/>
            <person name="Reid J."/>
            <person name="Ross M."/>
            <person name="Ruth R."/>
            <person name="Saada N."/>
            <person name="San Lucas F."/>
            <person name="Santibanez J."/>
            <person name="Shang Y."/>
            <person name="Simmons D."/>
            <person name="Song X.-Z."/>
            <person name="Tang L.-Y."/>
            <person name="Thornton R."/>
            <person name="Warren J."/>
            <person name="Weissenberger G."/>
            <person name="Wilczek-Boney K."/>
            <person name="Worley K."/>
            <person name="Youmans B."/>
            <person name="Zhang J."/>
            <person name="Zhang L."/>
            <person name="Zhao Z."/>
            <person name="Zhou C."/>
            <person name="Zhu D."/>
            <person name="Zhu Y."/>
        </authorList>
    </citation>
    <scope>NUCLEOTIDE SEQUENCE [LARGE SCALE GENOMIC DNA]</scope>
    <source>
        <strain evidence="13 14">F0333</strain>
    </source>
</reference>
<evidence type="ECO:0000256" key="6">
    <source>
        <dbReference type="ARBA" id="ARBA00022723"/>
    </source>
</evidence>
<dbReference type="InterPro" id="IPR043135">
    <property type="entry name" value="Fur_C"/>
</dbReference>
<evidence type="ECO:0000256" key="12">
    <source>
        <dbReference type="PIRSR" id="PIRSR602481-2"/>
    </source>
</evidence>
<evidence type="ECO:0000256" key="10">
    <source>
        <dbReference type="ARBA" id="ARBA00023163"/>
    </source>
</evidence>
<dbReference type="Gene3D" id="1.10.10.10">
    <property type="entry name" value="Winged helix-like DNA-binding domain superfamily/Winged helix DNA-binding domain"/>
    <property type="match status" value="1"/>
</dbReference>
<feature type="binding site" evidence="12">
    <location>
        <position position="114"/>
    </location>
    <ligand>
        <name>Fe cation</name>
        <dbReference type="ChEBI" id="CHEBI:24875"/>
    </ligand>
</feature>
<keyword evidence="5" id="KW-0678">Repressor</keyword>
<dbReference type="GO" id="GO:0005829">
    <property type="term" value="C:cytosol"/>
    <property type="evidence" value="ECO:0007669"/>
    <property type="project" value="TreeGrafter"/>
</dbReference>
<name>N6X689_9ACTO</name>
<dbReference type="GO" id="GO:0000976">
    <property type="term" value="F:transcription cis-regulatory region binding"/>
    <property type="evidence" value="ECO:0007669"/>
    <property type="project" value="TreeGrafter"/>
</dbReference>
<keyword evidence="8" id="KW-0805">Transcription regulation</keyword>
<comment type="subcellular location">
    <subcellularLocation>
        <location evidence="1">Cytoplasm</location>
    </subcellularLocation>
</comment>
<dbReference type="HOGENOM" id="CLU_096072_5_0_11"/>
<evidence type="ECO:0000256" key="11">
    <source>
        <dbReference type="PIRSR" id="PIRSR602481-1"/>
    </source>
</evidence>
<evidence type="ECO:0000256" key="4">
    <source>
        <dbReference type="ARBA" id="ARBA00022490"/>
    </source>
</evidence>
<keyword evidence="14" id="KW-1185">Reference proteome</keyword>
<feature type="binding site" evidence="11">
    <location>
        <position position="102"/>
    </location>
    <ligand>
        <name>Zn(2+)</name>
        <dbReference type="ChEBI" id="CHEBI:29105"/>
    </ligand>
</feature>
<evidence type="ECO:0000256" key="5">
    <source>
        <dbReference type="ARBA" id="ARBA00022491"/>
    </source>
</evidence>
<accession>N6X689</accession>
<dbReference type="PATRIC" id="fig|888050.3.peg.222"/>
<dbReference type="GO" id="GO:0045892">
    <property type="term" value="P:negative regulation of DNA-templated transcription"/>
    <property type="evidence" value="ECO:0007669"/>
    <property type="project" value="TreeGrafter"/>
</dbReference>
<dbReference type="EMBL" id="AQHZ01000005">
    <property type="protein sequence ID" value="ENO18892.1"/>
    <property type="molecule type" value="Genomic_DNA"/>
</dbReference>
<evidence type="ECO:0000256" key="9">
    <source>
        <dbReference type="ARBA" id="ARBA00023125"/>
    </source>
</evidence>
<feature type="binding site" evidence="11">
    <location>
        <position position="139"/>
    </location>
    <ligand>
        <name>Zn(2+)</name>
        <dbReference type="ChEBI" id="CHEBI:29105"/>
    </ligand>
</feature>